<name>A0A9J6P038_9CLOT</name>
<protein>
    <submittedName>
        <fullName evidence="1">Uncharacterized protein</fullName>
    </submittedName>
</protein>
<accession>A0A9J6P038</accession>
<keyword evidence="2" id="KW-1185">Reference proteome</keyword>
<comment type="caution">
    <text evidence="1">The sequence shown here is derived from an EMBL/GenBank/DDBJ whole genome shotgun (WGS) entry which is preliminary data.</text>
</comment>
<reference evidence="1" key="1">
    <citation type="journal article" date="2021" name="mSystems">
        <title>Bacteria and Archaea Synergistically Convert Glycine Betaine to Biogenic Methane in the Formosa Cold Seep of the South China Sea.</title>
        <authorList>
            <person name="Li L."/>
            <person name="Zhang W."/>
            <person name="Zhang S."/>
            <person name="Song L."/>
            <person name="Sun Q."/>
            <person name="Zhang H."/>
            <person name="Xiang H."/>
            <person name="Dong X."/>
        </authorList>
    </citation>
    <scope>NUCLEOTIDE SEQUENCE</scope>
    <source>
        <strain evidence="1">ZWT</strain>
    </source>
</reference>
<dbReference type="AlphaFoldDB" id="A0A9J6P038"/>
<organism evidence="1 2">
    <name type="scientific">Oceanirhabdus seepicola</name>
    <dbReference type="NCBI Taxonomy" id="2828781"/>
    <lineage>
        <taxon>Bacteria</taxon>
        <taxon>Bacillati</taxon>
        <taxon>Bacillota</taxon>
        <taxon>Clostridia</taxon>
        <taxon>Eubacteriales</taxon>
        <taxon>Clostridiaceae</taxon>
        <taxon>Oceanirhabdus</taxon>
    </lineage>
</organism>
<evidence type="ECO:0000313" key="1">
    <source>
        <dbReference type="EMBL" id="MCM1989566.1"/>
    </source>
</evidence>
<proteinExistence type="predicted"/>
<gene>
    <name evidence="1" type="ORF">KDK92_07420</name>
</gene>
<dbReference type="Proteomes" id="UP001056429">
    <property type="component" value="Unassembled WGS sequence"/>
</dbReference>
<evidence type="ECO:0000313" key="2">
    <source>
        <dbReference type="Proteomes" id="UP001056429"/>
    </source>
</evidence>
<dbReference type="EMBL" id="JAGSOJ010000001">
    <property type="protein sequence ID" value="MCM1989566.1"/>
    <property type="molecule type" value="Genomic_DNA"/>
</dbReference>
<sequence>MMNRTLKGFGAGIALVVALLSTSINVFVLEYNNMNEIDNYNIILKEKDSTLENNFSINGNVKVKEGLDVILENIK</sequence>
<dbReference type="RefSeq" id="WP_250858558.1">
    <property type="nucleotide sequence ID" value="NZ_JAGSOJ010000001.1"/>
</dbReference>
<reference evidence="1" key="2">
    <citation type="submission" date="2021-04" db="EMBL/GenBank/DDBJ databases">
        <authorList>
            <person name="Dong X."/>
        </authorList>
    </citation>
    <scope>NUCLEOTIDE SEQUENCE</scope>
    <source>
        <strain evidence="1">ZWT</strain>
    </source>
</reference>